<gene>
    <name evidence="2" type="ordered locus">Desru_0614</name>
</gene>
<dbReference type="InterPro" id="IPR029058">
    <property type="entry name" value="AB_hydrolase_fold"/>
</dbReference>
<dbReference type="SUPFAM" id="SSF53474">
    <property type="entry name" value="alpha/beta-Hydrolases"/>
    <property type="match status" value="1"/>
</dbReference>
<dbReference type="eggNOG" id="COG2021">
    <property type="taxonomic scope" value="Bacteria"/>
</dbReference>
<accession>F6DST0</accession>
<dbReference type="RefSeq" id="WP_013840673.1">
    <property type="nucleotide sequence ID" value="NC_015589.1"/>
</dbReference>
<evidence type="ECO:0000259" key="1">
    <source>
        <dbReference type="Pfam" id="PF00561"/>
    </source>
</evidence>
<reference evidence="3" key="1">
    <citation type="submission" date="2011-05" db="EMBL/GenBank/DDBJ databases">
        <title>Complete sequence of Desulfotomaculum ruminis DSM 2154.</title>
        <authorList>
            <person name="Lucas S."/>
            <person name="Copeland A."/>
            <person name="Lapidus A."/>
            <person name="Cheng J.-F."/>
            <person name="Goodwin L."/>
            <person name="Pitluck S."/>
            <person name="Lu M."/>
            <person name="Detter J.C."/>
            <person name="Han C."/>
            <person name="Tapia R."/>
            <person name="Land M."/>
            <person name="Hauser L."/>
            <person name="Kyrpides N."/>
            <person name="Ivanova N."/>
            <person name="Mikhailova N."/>
            <person name="Pagani I."/>
            <person name="Stams A.J.M."/>
            <person name="Plugge C.M."/>
            <person name="Muyzer G."/>
            <person name="Kuever J."/>
            <person name="Parshina S.N."/>
            <person name="Ivanova A.E."/>
            <person name="Nazina T.N."/>
            <person name="Brambilla E."/>
            <person name="Spring S."/>
            <person name="Klenk H.-P."/>
            <person name="Woyke T."/>
        </authorList>
    </citation>
    <scope>NUCLEOTIDE SEQUENCE [LARGE SCALE GENOMIC DNA]</scope>
    <source>
        <strain evidence="3">ATCC 23193 / DSM 2154 / NCIB 8452 / DL</strain>
    </source>
</reference>
<keyword evidence="2" id="KW-0378">Hydrolase</keyword>
<organism evidence="2 3">
    <name type="scientific">Desulforamulus ruminis (strain ATCC 23193 / DSM 2154 / NCIMB 8452 / DL)</name>
    <name type="common">Desulfotomaculum ruminis</name>
    <dbReference type="NCBI Taxonomy" id="696281"/>
    <lineage>
        <taxon>Bacteria</taxon>
        <taxon>Bacillati</taxon>
        <taxon>Bacillota</taxon>
        <taxon>Clostridia</taxon>
        <taxon>Eubacteriales</taxon>
        <taxon>Peptococcaceae</taxon>
        <taxon>Desulforamulus</taxon>
    </lineage>
</organism>
<protein>
    <submittedName>
        <fullName evidence="2">Alpha/beta hydrolase fold protein</fullName>
    </submittedName>
</protein>
<name>F6DST0_DESRL</name>
<evidence type="ECO:0000313" key="2">
    <source>
        <dbReference type="EMBL" id="AEG58899.1"/>
    </source>
</evidence>
<dbReference type="EMBL" id="CP002780">
    <property type="protein sequence ID" value="AEG58899.1"/>
    <property type="molecule type" value="Genomic_DNA"/>
</dbReference>
<dbReference type="PRINTS" id="PR00111">
    <property type="entry name" value="ABHYDROLASE"/>
</dbReference>
<evidence type="ECO:0000313" key="3">
    <source>
        <dbReference type="Proteomes" id="UP000009234"/>
    </source>
</evidence>
<dbReference type="AlphaFoldDB" id="F6DST0"/>
<dbReference type="PANTHER" id="PTHR43433">
    <property type="entry name" value="HYDROLASE, ALPHA/BETA FOLD FAMILY PROTEIN"/>
    <property type="match status" value="1"/>
</dbReference>
<feature type="domain" description="AB hydrolase-1" evidence="1">
    <location>
        <begin position="24"/>
        <end position="250"/>
    </location>
</feature>
<dbReference type="InterPro" id="IPR050471">
    <property type="entry name" value="AB_hydrolase"/>
</dbReference>
<sequence length="275" mass="29742">MDPVKSTDTEFGKVSYLDFGTGEAVLLAHGILGGYGQAFVSLTQILGDECRKLAPSRFGYPSSSLPSTPTPGNQAKAYVALLDKVGIQQTFVIASSAGGAAGIKLALNYPERIKGLILLSSGVPTAKRSREEISQIQGAPALLINDFPMWFTVKYLKFALNSMFGSTVAKDLYETMLPVRPRKPGIEADITITNLDMDINYDNYPVEKITVPILIVHAKDDAMAKFQGVEKFIARVHPQTSLFATGGHLITGHGDEVSKSIKRFMEATAAAEERD</sequence>
<dbReference type="InterPro" id="IPR000073">
    <property type="entry name" value="AB_hydrolase_1"/>
</dbReference>
<proteinExistence type="predicted"/>
<reference evidence="2 3" key="2">
    <citation type="journal article" date="2012" name="Stand. Genomic Sci.">
        <title>Complete genome sequence of the sulfate-reducing firmicute Desulfotomaculum ruminis type strain (DL(T)).</title>
        <authorList>
            <person name="Spring S."/>
            <person name="Visser M."/>
            <person name="Lu M."/>
            <person name="Copeland A."/>
            <person name="Lapidus A."/>
            <person name="Lucas S."/>
            <person name="Cheng J.F."/>
            <person name="Han C."/>
            <person name="Tapia R."/>
            <person name="Goodwin L.A."/>
            <person name="Pitluck S."/>
            <person name="Ivanova N."/>
            <person name="Land M."/>
            <person name="Hauser L."/>
            <person name="Larimer F."/>
            <person name="Rohde M."/>
            <person name="Goker M."/>
            <person name="Detter J.C."/>
            <person name="Kyrpides N.C."/>
            <person name="Woyke T."/>
            <person name="Schaap P.J."/>
            <person name="Plugge C.M."/>
            <person name="Muyzer G."/>
            <person name="Kuever J."/>
            <person name="Pereira I.A."/>
            <person name="Parshina S.N."/>
            <person name="Bernier-Latmani R."/>
            <person name="Stams A.J."/>
            <person name="Klenk H.P."/>
        </authorList>
    </citation>
    <scope>NUCLEOTIDE SEQUENCE [LARGE SCALE GENOMIC DNA]</scope>
    <source>
        <strain evidence="3">ATCC 23193 / DSM 2154 / NCIB 8452 / DL</strain>
    </source>
</reference>
<dbReference type="HOGENOM" id="CLU_020336_49_1_9"/>
<dbReference type="PANTHER" id="PTHR43433:SF10">
    <property type="entry name" value="AB HYDROLASE-1 DOMAIN-CONTAINING PROTEIN"/>
    <property type="match status" value="1"/>
</dbReference>
<dbReference type="Proteomes" id="UP000009234">
    <property type="component" value="Chromosome"/>
</dbReference>
<dbReference type="KEGG" id="dru:Desru_0614"/>
<keyword evidence="3" id="KW-1185">Reference proteome</keyword>
<dbReference type="STRING" id="696281.Desru_0614"/>
<dbReference type="Gene3D" id="3.40.50.1820">
    <property type="entry name" value="alpha/beta hydrolase"/>
    <property type="match status" value="1"/>
</dbReference>
<dbReference type="GO" id="GO:0016787">
    <property type="term" value="F:hydrolase activity"/>
    <property type="evidence" value="ECO:0007669"/>
    <property type="project" value="UniProtKB-KW"/>
</dbReference>
<dbReference type="Pfam" id="PF00561">
    <property type="entry name" value="Abhydrolase_1"/>
    <property type="match status" value="1"/>
</dbReference>